<evidence type="ECO:0000313" key="1">
    <source>
        <dbReference type="EMBL" id="JAS32343.1"/>
    </source>
</evidence>
<proteinExistence type="predicted"/>
<organism evidence="1">
    <name type="scientific">Clastoptera arizonana</name>
    <name type="common">Arizona spittle bug</name>
    <dbReference type="NCBI Taxonomy" id="38151"/>
    <lineage>
        <taxon>Eukaryota</taxon>
        <taxon>Metazoa</taxon>
        <taxon>Ecdysozoa</taxon>
        <taxon>Arthropoda</taxon>
        <taxon>Hexapoda</taxon>
        <taxon>Insecta</taxon>
        <taxon>Pterygota</taxon>
        <taxon>Neoptera</taxon>
        <taxon>Paraneoptera</taxon>
        <taxon>Hemiptera</taxon>
        <taxon>Auchenorrhyncha</taxon>
        <taxon>Cercopoidea</taxon>
        <taxon>Clastopteridae</taxon>
        <taxon>Clastoptera</taxon>
    </lineage>
</organism>
<dbReference type="EMBL" id="GEDC01004955">
    <property type="protein sequence ID" value="JAS32343.1"/>
    <property type="molecule type" value="Transcribed_RNA"/>
</dbReference>
<sequence length="179" mass="20926">ARGVLISKPRPHNMEFVVWLTDEGDPLSEMSPGLVENAIAANVRRNQKIMRHEFGVKIKSTYNTSEELGTLMRARIRSLPLPRRRPPRRVDRLKLVVDANDIKSWGGRRVEWRKCVRTEFYPGGPFTILPDHYFYDRGSLDRYDPHFADSWFSLRSVIETAKVMKYKLVFHRARGWSIA</sequence>
<gene>
    <name evidence="1" type="ORF">g.45142</name>
</gene>
<name>A0A1B6E333_9HEMI</name>
<dbReference type="AlphaFoldDB" id="A0A1B6E333"/>
<accession>A0A1B6E333</accession>
<reference evidence="1" key="1">
    <citation type="submission" date="2015-12" db="EMBL/GenBank/DDBJ databases">
        <title>De novo transcriptome assembly of four potential Pierce s Disease insect vectors from Arizona vineyards.</title>
        <authorList>
            <person name="Tassone E.E."/>
        </authorList>
    </citation>
    <scope>NUCLEOTIDE SEQUENCE</scope>
</reference>
<protein>
    <submittedName>
        <fullName evidence="1">Uncharacterized protein</fullName>
    </submittedName>
</protein>
<feature type="non-terminal residue" evidence="1">
    <location>
        <position position="1"/>
    </location>
</feature>